<feature type="domain" description="Alkyl hydroperoxide reductase subunit C/ Thiol specific antioxidant" evidence="1">
    <location>
        <begin position="7"/>
        <end position="127"/>
    </location>
</feature>
<organism evidence="2 3">
    <name type="scientific">Deinococcus carri</name>
    <dbReference type="NCBI Taxonomy" id="1211323"/>
    <lineage>
        <taxon>Bacteria</taxon>
        <taxon>Thermotogati</taxon>
        <taxon>Deinococcota</taxon>
        <taxon>Deinococci</taxon>
        <taxon>Deinococcales</taxon>
        <taxon>Deinococcaceae</taxon>
        <taxon>Deinococcus</taxon>
    </lineage>
</organism>
<keyword evidence="3" id="KW-1185">Reference proteome</keyword>
<dbReference type="InterPro" id="IPR036249">
    <property type="entry name" value="Thioredoxin-like_sf"/>
</dbReference>
<protein>
    <recommendedName>
        <fullName evidence="1">Alkyl hydroperoxide reductase subunit C/ Thiol specific antioxidant domain-containing protein</fullName>
    </recommendedName>
</protein>
<gene>
    <name evidence="2" type="ORF">Dcar01_03774</name>
</gene>
<evidence type="ECO:0000313" key="3">
    <source>
        <dbReference type="Proteomes" id="UP001401887"/>
    </source>
</evidence>
<dbReference type="EMBL" id="BAABRP010000031">
    <property type="protein sequence ID" value="GAA5515010.1"/>
    <property type="molecule type" value="Genomic_DNA"/>
</dbReference>
<dbReference type="Pfam" id="PF00578">
    <property type="entry name" value="AhpC-TSA"/>
    <property type="match status" value="1"/>
</dbReference>
<dbReference type="Proteomes" id="UP001401887">
    <property type="component" value="Unassembled WGS sequence"/>
</dbReference>
<name>A0ABP9WCG1_9DEIO</name>
<accession>A0ABP9WCG1</accession>
<dbReference type="RefSeq" id="WP_345468382.1">
    <property type="nucleotide sequence ID" value="NZ_BAABRP010000031.1"/>
</dbReference>
<evidence type="ECO:0000313" key="2">
    <source>
        <dbReference type="EMBL" id="GAA5515010.1"/>
    </source>
</evidence>
<proteinExistence type="predicted"/>
<comment type="caution">
    <text evidence="2">The sequence shown here is derived from an EMBL/GenBank/DDBJ whole genome shotgun (WGS) entry which is preliminary data.</text>
</comment>
<reference evidence="2 3" key="1">
    <citation type="submission" date="2024-02" db="EMBL/GenBank/DDBJ databases">
        <title>Deinococcus carri NBRC 110142.</title>
        <authorList>
            <person name="Ichikawa N."/>
            <person name="Katano-Makiyama Y."/>
            <person name="Hidaka K."/>
        </authorList>
    </citation>
    <scope>NUCLEOTIDE SEQUENCE [LARGE SCALE GENOMIC DNA]</scope>
    <source>
        <strain evidence="2 3">NBRC 110142</strain>
    </source>
</reference>
<dbReference type="SUPFAM" id="SSF52833">
    <property type="entry name" value="Thioredoxin-like"/>
    <property type="match status" value="1"/>
</dbReference>
<evidence type="ECO:0000259" key="1">
    <source>
        <dbReference type="Pfam" id="PF00578"/>
    </source>
</evidence>
<dbReference type="Gene3D" id="3.40.30.10">
    <property type="entry name" value="Glutaredoxin"/>
    <property type="match status" value="1"/>
</dbReference>
<dbReference type="InterPro" id="IPR000866">
    <property type="entry name" value="AhpC/TSA"/>
</dbReference>
<sequence length="212" mass="24798">MRADIQVGATFPDYDLPDHTGVKRRLSFLQGRDPMILMLGRGVYCPKDRQQLMELVRFSAQCDVGFTRIVTITTDNLILSNDLRLGVGAHWPFLHDPERIIQQDLGIQEYTDPHNNPMIPYTFVLEPGLRIFKLYNGYWYWGRPSTAELHQDLRDITRRIRPDYQIDTPEMRAKWDRGEKEDFYPYGQSMRQVFIRMAGAVAQFDDPEAGER</sequence>